<organism evidence="2 3">
    <name type="scientific">Aspergillus thermomutatus</name>
    <name type="common">Neosartorya pseudofischeri</name>
    <dbReference type="NCBI Taxonomy" id="41047"/>
    <lineage>
        <taxon>Eukaryota</taxon>
        <taxon>Fungi</taxon>
        <taxon>Dikarya</taxon>
        <taxon>Ascomycota</taxon>
        <taxon>Pezizomycotina</taxon>
        <taxon>Eurotiomycetes</taxon>
        <taxon>Eurotiomycetidae</taxon>
        <taxon>Eurotiales</taxon>
        <taxon>Aspergillaceae</taxon>
        <taxon>Aspergillus</taxon>
        <taxon>Aspergillus subgen. Fumigati</taxon>
    </lineage>
</organism>
<dbReference type="Pfam" id="PF00406">
    <property type="entry name" value="ADK"/>
    <property type="match status" value="1"/>
</dbReference>
<evidence type="ECO:0000313" key="3">
    <source>
        <dbReference type="Proteomes" id="UP000215305"/>
    </source>
</evidence>
<evidence type="ECO:0000256" key="1">
    <source>
        <dbReference type="SAM" id="MobiDB-lite"/>
    </source>
</evidence>
<dbReference type="VEuPathDB" id="FungiDB:CDV56_106265"/>
<proteinExistence type="predicted"/>
<dbReference type="RefSeq" id="XP_026612163.1">
    <property type="nucleotide sequence ID" value="XM_026759884.1"/>
</dbReference>
<dbReference type="Proteomes" id="UP000215305">
    <property type="component" value="Unassembled WGS sequence"/>
</dbReference>
<comment type="caution">
    <text evidence="2">The sequence shown here is derived from an EMBL/GenBank/DDBJ whole genome shotgun (WGS) entry which is preliminary data.</text>
</comment>
<dbReference type="InterPro" id="IPR027417">
    <property type="entry name" value="P-loop_NTPase"/>
</dbReference>
<dbReference type="GeneID" id="38128239"/>
<reference evidence="2" key="1">
    <citation type="submission" date="2018-08" db="EMBL/GenBank/DDBJ databases">
        <title>Draft genome sequence of azole-resistant Aspergillus thermomutatus (Neosartorya pseudofischeri) strain HMR AF 39, isolated from a human nasal aspirate.</title>
        <authorList>
            <person name="Parent-Michaud M."/>
            <person name="Dufresne P.J."/>
            <person name="Fournier E."/>
            <person name="Martineau C."/>
            <person name="Moreira S."/>
            <person name="Perkins V."/>
            <person name="De Repentigny L."/>
            <person name="Dufresne S.F."/>
        </authorList>
    </citation>
    <scope>NUCLEOTIDE SEQUENCE [LARGE SCALE GENOMIC DNA]</scope>
    <source>
        <strain evidence="2">HMR AF 39</strain>
    </source>
</reference>
<accession>A0A397GLS2</accession>
<feature type="region of interest" description="Disordered" evidence="1">
    <location>
        <begin position="1"/>
        <end position="23"/>
    </location>
</feature>
<protein>
    <recommendedName>
        <fullName evidence="4">Zeta toxin domain-containing protein</fullName>
    </recommendedName>
</protein>
<dbReference type="OrthoDB" id="442176at2759"/>
<dbReference type="SUPFAM" id="SSF52540">
    <property type="entry name" value="P-loop containing nucleoside triphosphate hydrolases"/>
    <property type="match status" value="1"/>
</dbReference>
<dbReference type="STRING" id="41047.A0A397GLS2"/>
<evidence type="ECO:0008006" key="4">
    <source>
        <dbReference type="Google" id="ProtNLM"/>
    </source>
</evidence>
<feature type="compositionally biased region" description="Basic and acidic residues" evidence="1">
    <location>
        <begin position="1"/>
        <end position="12"/>
    </location>
</feature>
<gene>
    <name evidence="2" type="ORF">CDV56_106265</name>
</gene>
<dbReference type="EMBL" id="NKHU02000188">
    <property type="protein sequence ID" value="RHZ48940.1"/>
    <property type="molecule type" value="Genomic_DNA"/>
</dbReference>
<evidence type="ECO:0000313" key="2">
    <source>
        <dbReference type="EMBL" id="RHZ48940.1"/>
    </source>
</evidence>
<dbReference type="Gene3D" id="3.40.50.300">
    <property type="entry name" value="P-loop containing nucleotide triphosphate hydrolases"/>
    <property type="match status" value="1"/>
</dbReference>
<sequence length="292" mass="33145">MSDKIEEIHDIEEPAQSQNQKTDTALAIRTRVQRVERPMPELASQNGDTWTYDEEAYLRGGILIPVEIPNDEAPSEDVDVKSAKLIFLFGAPALGKSTVAANVAAELGCIHLCPDQMIPHLGKHGPYLAWLAVVQAIEYHGTVPSGLLFQLVKMEIQRHMEFGATTFIIDGWPHTSEDFNLLYETFTVVSAFHLYATQDTLEKRAMRDPMTFDEGTRRLKYFRNGFVRYYEELADLLEHDGFRNSLVLMCAEPDYHLFFPEIKRIIEKRLAEAEDASALAQAETSSDEREHV</sequence>
<dbReference type="AlphaFoldDB" id="A0A397GLS2"/>
<name>A0A397GLS2_ASPTH</name>
<keyword evidence="3" id="KW-1185">Reference proteome</keyword>